<dbReference type="GO" id="GO:0004519">
    <property type="term" value="F:endonuclease activity"/>
    <property type="evidence" value="ECO:0007669"/>
    <property type="project" value="UniProtKB-KW"/>
</dbReference>
<dbReference type="RefSeq" id="WP_068740534.1">
    <property type="nucleotide sequence ID" value="NZ_CBDRGN010000005.1"/>
</dbReference>
<dbReference type="Proteomes" id="UP000182241">
    <property type="component" value="Unassembled WGS sequence"/>
</dbReference>
<evidence type="ECO:0000313" key="3">
    <source>
        <dbReference type="EMBL" id="SEB66886.1"/>
    </source>
</evidence>
<accession>A0A1H4L8S8</accession>
<reference evidence="4" key="1">
    <citation type="submission" date="2016-10" db="EMBL/GenBank/DDBJ databases">
        <authorList>
            <person name="Varghese N."/>
            <person name="Submissions S."/>
        </authorList>
    </citation>
    <scope>NUCLEOTIDE SEQUENCE [LARGE SCALE GENOMIC DNA]</scope>
    <source>
        <strain evidence="4">DSM 44234</strain>
    </source>
</reference>
<name>A0A1H4L8S8_TSUTY</name>
<keyword evidence="3" id="KW-0540">Nuclease</keyword>
<dbReference type="Gene3D" id="3.40.960.10">
    <property type="entry name" value="VSR Endonuclease"/>
    <property type="match status" value="1"/>
</dbReference>
<evidence type="ECO:0000313" key="4">
    <source>
        <dbReference type="Proteomes" id="UP000182241"/>
    </source>
</evidence>
<dbReference type="EMBL" id="FNSA01000003">
    <property type="protein sequence ID" value="SEB66886.1"/>
    <property type="molecule type" value="Genomic_DNA"/>
</dbReference>
<proteinExistence type="predicted"/>
<evidence type="ECO:0000256" key="1">
    <source>
        <dbReference type="SAM" id="MobiDB-lite"/>
    </source>
</evidence>
<keyword evidence="3" id="KW-0255">Endonuclease</keyword>
<keyword evidence="4" id="KW-1185">Reference proteome</keyword>
<organism evidence="3 4">
    <name type="scientific">Tsukamurella tyrosinosolvens</name>
    <dbReference type="NCBI Taxonomy" id="57704"/>
    <lineage>
        <taxon>Bacteria</taxon>
        <taxon>Bacillati</taxon>
        <taxon>Actinomycetota</taxon>
        <taxon>Actinomycetes</taxon>
        <taxon>Mycobacteriales</taxon>
        <taxon>Tsukamurellaceae</taxon>
        <taxon>Tsukamurella</taxon>
    </lineage>
</organism>
<feature type="domain" description="DUF559" evidence="2">
    <location>
        <begin position="238"/>
        <end position="296"/>
    </location>
</feature>
<feature type="region of interest" description="Disordered" evidence="1">
    <location>
        <begin position="98"/>
        <end position="136"/>
    </location>
</feature>
<sequence length="321" mass="34986">MDLIELIAALADGGVVSRARLIAHGADPREISALRHAGTLTVIRRGWYAITGADPAVVAAVRSGAALTCVSALRFAPGVWVPPGITRSHVRWPVHRAPAAAASRARTGRARGRAGGTPSTPGSTDRSARCHSHHGLATPARSVDPLPVALQCAANCLSDDYLVAVLDSTLRMPNPYSEADLREILDGAPQRVLRLLDRLDPLAGSGTESVTRIRLQNHHVLVRSQVVIEGLGRVDLLVGEKLILECDSREFHNDAQRTEDNRRDRVATMSGYRVLRIDYAEVMFGWDAVFADIMDLVRTRRHRAPRTSRLRISSSDDTEVF</sequence>
<dbReference type="STRING" id="57704.SAMN04489793_0490"/>
<evidence type="ECO:0000259" key="2">
    <source>
        <dbReference type="Pfam" id="PF04480"/>
    </source>
</evidence>
<dbReference type="InterPro" id="IPR007569">
    <property type="entry name" value="DUF559"/>
</dbReference>
<gene>
    <name evidence="3" type="ORF">SAMN04489793_0490</name>
</gene>
<protein>
    <submittedName>
        <fullName evidence="3">Very-short-patch-repair endonuclease</fullName>
    </submittedName>
</protein>
<keyword evidence="3" id="KW-0378">Hydrolase</keyword>
<dbReference type="Pfam" id="PF04480">
    <property type="entry name" value="DUF559"/>
    <property type="match status" value="1"/>
</dbReference>
<dbReference type="AlphaFoldDB" id="A0A1H4L8S8"/>
<dbReference type="OrthoDB" id="2594539at2"/>